<dbReference type="EMBL" id="JAHHHN010000020">
    <property type="protein sequence ID" value="MBW4564323.1"/>
    <property type="molecule type" value="Genomic_DNA"/>
</dbReference>
<gene>
    <name evidence="2" type="ORF">KME32_24915</name>
</gene>
<reference evidence="2" key="2">
    <citation type="journal article" date="2022" name="Microbiol. Resour. Announc.">
        <title>Metagenome Sequencing to Explore Phylogenomics of Terrestrial Cyanobacteria.</title>
        <authorList>
            <person name="Ward R.D."/>
            <person name="Stajich J.E."/>
            <person name="Johansen J.R."/>
            <person name="Huntemann M."/>
            <person name="Clum A."/>
            <person name="Foster B."/>
            <person name="Foster B."/>
            <person name="Roux S."/>
            <person name="Palaniappan K."/>
            <person name="Varghese N."/>
            <person name="Mukherjee S."/>
            <person name="Reddy T.B.K."/>
            <person name="Daum C."/>
            <person name="Copeland A."/>
            <person name="Chen I.A."/>
            <person name="Ivanova N.N."/>
            <person name="Kyrpides N.C."/>
            <person name="Shapiro N."/>
            <person name="Eloe-Fadrosh E.A."/>
            <person name="Pietrasiak N."/>
        </authorList>
    </citation>
    <scope>NUCLEOTIDE SEQUENCE</scope>
    <source>
        <strain evidence="2">JT2-VF2</strain>
    </source>
</reference>
<keyword evidence="1" id="KW-0812">Transmembrane</keyword>
<protein>
    <submittedName>
        <fullName evidence="2">Uncharacterized protein</fullName>
    </submittedName>
</protein>
<name>A0A951Q2Q6_9NOST</name>
<keyword evidence="1" id="KW-1133">Transmembrane helix</keyword>
<evidence type="ECO:0000256" key="1">
    <source>
        <dbReference type="SAM" id="Phobius"/>
    </source>
</evidence>
<organism evidence="2 3">
    <name type="scientific">Mojavia pulchra JT2-VF2</name>
    <dbReference type="NCBI Taxonomy" id="287848"/>
    <lineage>
        <taxon>Bacteria</taxon>
        <taxon>Bacillati</taxon>
        <taxon>Cyanobacteriota</taxon>
        <taxon>Cyanophyceae</taxon>
        <taxon>Nostocales</taxon>
        <taxon>Nostocaceae</taxon>
    </lineage>
</organism>
<dbReference type="AlphaFoldDB" id="A0A951Q2Q6"/>
<dbReference type="Proteomes" id="UP000715781">
    <property type="component" value="Unassembled WGS sequence"/>
</dbReference>
<feature type="transmembrane region" description="Helical" evidence="1">
    <location>
        <begin position="154"/>
        <end position="174"/>
    </location>
</feature>
<accession>A0A951Q2Q6</accession>
<keyword evidence="1" id="KW-0472">Membrane</keyword>
<reference evidence="2" key="1">
    <citation type="submission" date="2021-05" db="EMBL/GenBank/DDBJ databases">
        <authorList>
            <person name="Pietrasiak N."/>
            <person name="Ward R."/>
            <person name="Stajich J.E."/>
            <person name="Kurbessoian T."/>
        </authorList>
    </citation>
    <scope>NUCLEOTIDE SEQUENCE</scope>
    <source>
        <strain evidence="2">JT2-VF2</strain>
    </source>
</reference>
<sequence length="193" mass="21976">MAIVTRNSLPKPVVASEKLAQQRLMAERMKDVKLLLLNLANSEEATIKLIIDCLYDIGSVNLINKKLRFRPLNRTMKLIAQMSKPVFRIIAWYWFQKNCPQLIANWLQVQVAFEDPTDIPKKIAIETSEIQAYSSLQVENMSQEIKYLRHQVKWLTGICIVALSALGVTVAALSRSPEAPLQSRQQIQSIMGR</sequence>
<evidence type="ECO:0000313" key="3">
    <source>
        <dbReference type="Proteomes" id="UP000715781"/>
    </source>
</evidence>
<proteinExistence type="predicted"/>
<evidence type="ECO:0000313" key="2">
    <source>
        <dbReference type="EMBL" id="MBW4564323.1"/>
    </source>
</evidence>
<comment type="caution">
    <text evidence="2">The sequence shown here is derived from an EMBL/GenBank/DDBJ whole genome shotgun (WGS) entry which is preliminary data.</text>
</comment>